<dbReference type="RefSeq" id="WP_188532750.1">
    <property type="nucleotide sequence ID" value="NZ_BMGR01000014.1"/>
</dbReference>
<evidence type="ECO:0000256" key="1">
    <source>
        <dbReference type="SAM" id="MobiDB-lite"/>
    </source>
</evidence>
<evidence type="ECO:0000313" key="2">
    <source>
        <dbReference type="EMBL" id="GGG18423.1"/>
    </source>
</evidence>
<accession>A0A917G1P6</accession>
<organism evidence="2 3">
    <name type="scientific">Paenibacillus abyssi</name>
    <dbReference type="NCBI Taxonomy" id="1340531"/>
    <lineage>
        <taxon>Bacteria</taxon>
        <taxon>Bacillati</taxon>
        <taxon>Bacillota</taxon>
        <taxon>Bacilli</taxon>
        <taxon>Bacillales</taxon>
        <taxon>Paenibacillaceae</taxon>
        <taxon>Paenibacillus</taxon>
    </lineage>
</organism>
<dbReference type="Proteomes" id="UP000644756">
    <property type="component" value="Unassembled WGS sequence"/>
</dbReference>
<name>A0A917G1P6_9BACL</name>
<keyword evidence="3" id="KW-1185">Reference proteome</keyword>
<feature type="region of interest" description="Disordered" evidence="1">
    <location>
        <begin position="1"/>
        <end position="23"/>
    </location>
</feature>
<comment type="caution">
    <text evidence="2">The sequence shown here is derived from an EMBL/GenBank/DDBJ whole genome shotgun (WGS) entry which is preliminary data.</text>
</comment>
<protein>
    <submittedName>
        <fullName evidence="2">Uncharacterized protein</fullName>
    </submittedName>
</protein>
<gene>
    <name evidence="2" type="ORF">GCM10010916_39060</name>
</gene>
<reference evidence="2" key="1">
    <citation type="journal article" date="2014" name="Int. J. Syst. Evol. Microbiol.">
        <title>Complete genome sequence of Corynebacterium casei LMG S-19264T (=DSM 44701T), isolated from a smear-ripened cheese.</title>
        <authorList>
            <consortium name="US DOE Joint Genome Institute (JGI-PGF)"/>
            <person name="Walter F."/>
            <person name="Albersmeier A."/>
            <person name="Kalinowski J."/>
            <person name="Ruckert C."/>
        </authorList>
    </citation>
    <scope>NUCLEOTIDE SEQUENCE</scope>
    <source>
        <strain evidence="2">CGMCC 1.12987</strain>
    </source>
</reference>
<sequence length="57" mass="6359">MSEPRFCPKCGKKSAEENGSGFIERGEFDGRKFEHEGNVTAFVCTTTDCGHVHYSED</sequence>
<dbReference type="AlphaFoldDB" id="A0A917G1P6"/>
<reference evidence="2" key="2">
    <citation type="submission" date="2020-09" db="EMBL/GenBank/DDBJ databases">
        <authorList>
            <person name="Sun Q."/>
            <person name="Zhou Y."/>
        </authorList>
    </citation>
    <scope>NUCLEOTIDE SEQUENCE</scope>
    <source>
        <strain evidence="2">CGMCC 1.12987</strain>
    </source>
</reference>
<proteinExistence type="predicted"/>
<dbReference type="EMBL" id="BMGR01000014">
    <property type="protein sequence ID" value="GGG18423.1"/>
    <property type="molecule type" value="Genomic_DNA"/>
</dbReference>
<evidence type="ECO:0000313" key="3">
    <source>
        <dbReference type="Proteomes" id="UP000644756"/>
    </source>
</evidence>